<dbReference type="InterPro" id="IPR007046">
    <property type="entry name" value="RNA_pol_sigma_54_core-bd"/>
</dbReference>
<accession>A0A222MY86</accession>
<keyword evidence="5" id="KW-0805">Transcription regulation</keyword>
<dbReference type="PANTHER" id="PTHR32248:SF4">
    <property type="entry name" value="RNA POLYMERASE SIGMA-54 FACTOR"/>
    <property type="match status" value="1"/>
</dbReference>
<protein>
    <submittedName>
        <fullName evidence="11">RNA polymerase sigma54 factor</fullName>
        <ecNumber evidence="11">2.7.7.6</ecNumber>
    </submittedName>
</protein>
<evidence type="ECO:0000313" key="11">
    <source>
        <dbReference type="EMBL" id="ASQ30546.1"/>
    </source>
</evidence>
<evidence type="ECO:0000256" key="7">
    <source>
        <dbReference type="ARBA" id="ARBA00023125"/>
    </source>
</evidence>
<evidence type="ECO:0000259" key="9">
    <source>
        <dbReference type="Pfam" id="PF04552"/>
    </source>
</evidence>
<evidence type="ECO:0000259" key="10">
    <source>
        <dbReference type="Pfam" id="PF04963"/>
    </source>
</evidence>
<dbReference type="GO" id="GO:0003899">
    <property type="term" value="F:DNA-directed RNA polymerase activity"/>
    <property type="evidence" value="ECO:0007669"/>
    <property type="project" value="UniProtKB-EC"/>
</dbReference>
<feature type="domain" description="RNA polymerase sigma factor 54 core-binding" evidence="10">
    <location>
        <begin position="76"/>
        <end position="248"/>
    </location>
</feature>
<evidence type="ECO:0000256" key="1">
    <source>
        <dbReference type="ARBA" id="ARBA00008798"/>
    </source>
</evidence>
<evidence type="ECO:0000256" key="2">
    <source>
        <dbReference type="ARBA" id="ARBA00022478"/>
    </source>
</evidence>
<dbReference type="GO" id="GO:0001216">
    <property type="term" value="F:DNA-binding transcription activator activity"/>
    <property type="evidence" value="ECO:0007669"/>
    <property type="project" value="InterPro"/>
</dbReference>
<dbReference type="NCBIfam" id="TIGR02395">
    <property type="entry name" value="rpoN_sigma"/>
    <property type="match status" value="1"/>
</dbReference>
<evidence type="ECO:0000256" key="8">
    <source>
        <dbReference type="ARBA" id="ARBA00023163"/>
    </source>
</evidence>
<keyword evidence="12" id="KW-1185">Reference proteome</keyword>
<dbReference type="GO" id="GO:0006352">
    <property type="term" value="P:DNA-templated transcription initiation"/>
    <property type="evidence" value="ECO:0007669"/>
    <property type="project" value="InterPro"/>
</dbReference>
<evidence type="ECO:0000313" key="12">
    <source>
        <dbReference type="Proteomes" id="UP000201169"/>
    </source>
</evidence>
<dbReference type="PANTHER" id="PTHR32248">
    <property type="entry name" value="RNA POLYMERASE SIGMA-54 FACTOR"/>
    <property type="match status" value="1"/>
</dbReference>
<dbReference type="Gene3D" id="1.10.10.1330">
    <property type="entry name" value="RNA polymerase sigma-54 factor, core-binding domain"/>
    <property type="match status" value="1"/>
</dbReference>
<evidence type="ECO:0000256" key="6">
    <source>
        <dbReference type="ARBA" id="ARBA00023082"/>
    </source>
</evidence>
<dbReference type="OrthoDB" id="9814402at2"/>
<evidence type="ECO:0000256" key="4">
    <source>
        <dbReference type="ARBA" id="ARBA00022695"/>
    </source>
</evidence>
<keyword evidence="3 11" id="KW-0808">Transferase</keyword>
<dbReference type="InterPro" id="IPR038709">
    <property type="entry name" value="RpoN_core-bd_sf"/>
</dbReference>
<dbReference type="Pfam" id="PF00309">
    <property type="entry name" value="Sigma54_AID"/>
    <property type="match status" value="1"/>
</dbReference>
<dbReference type="EMBL" id="CP022347">
    <property type="protein sequence ID" value="ASQ30546.1"/>
    <property type="molecule type" value="Genomic_DNA"/>
</dbReference>
<comment type="similarity">
    <text evidence="1">Belongs to the sigma-54 factor family.</text>
</comment>
<dbReference type="PROSITE" id="PS00718">
    <property type="entry name" value="SIGMA54_2"/>
    <property type="match status" value="1"/>
</dbReference>
<keyword evidence="7" id="KW-0238">DNA-binding</keyword>
<feature type="domain" description="RNA polymerase sigma factor 54 DNA-binding" evidence="9">
    <location>
        <begin position="255"/>
        <end position="411"/>
    </location>
</feature>
<dbReference type="Pfam" id="PF04963">
    <property type="entry name" value="Sigma54_CBD"/>
    <property type="match status" value="1"/>
</dbReference>
<keyword evidence="6" id="KW-0731">Sigma factor</keyword>
<reference evidence="11 12" key="1">
    <citation type="submission" date="2017-07" db="EMBL/GenBank/DDBJ databases">
        <title>Analysis of two Campylobacter avium genomes and identification of a novel hippuricase gene.</title>
        <authorList>
            <person name="Miller W.G."/>
            <person name="Chapman M.H."/>
            <person name="Yee E."/>
            <person name="Revez J."/>
            <person name="Bono J.L."/>
            <person name="Rossi M."/>
        </authorList>
    </citation>
    <scope>NUCLEOTIDE SEQUENCE [LARGE SCALE GENOMIC DNA]</scope>
    <source>
        <strain evidence="11 12">LMG 24591</strain>
    </source>
</reference>
<gene>
    <name evidence="11" type="primary">rpoN</name>
    <name evidence="11" type="ORF">CAV_0885</name>
</gene>
<dbReference type="PRINTS" id="PR00045">
    <property type="entry name" value="SIGMA54FCT"/>
</dbReference>
<dbReference type="GO" id="GO:0003677">
    <property type="term" value="F:DNA binding"/>
    <property type="evidence" value="ECO:0007669"/>
    <property type="project" value="UniProtKB-KW"/>
</dbReference>
<dbReference type="NCBIfam" id="NF004602">
    <property type="entry name" value="PRK05932.2-4"/>
    <property type="match status" value="1"/>
</dbReference>
<proteinExistence type="inferred from homology"/>
<dbReference type="GO" id="GO:0000428">
    <property type="term" value="C:DNA-directed RNA polymerase complex"/>
    <property type="evidence" value="ECO:0007669"/>
    <property type="project" value="UniProtKB-KW"/>
</dbReference>
<keyword evidence="4 11" id="KW-0548">Nucleotidyltransferase</keyword>
<dbReference type="Gene3D" id="1.10.10.60">
    <property type="entry name" value="Homeodomain-like"/>
    <property type="match status" value="1"/>
</dbReference>
<dbReference type="PIRSF" id="PIRSF000774">
    <property type="entry name" value="RpoN"/>
    <property type="match status" value="1"/>
</dbReference>
<name>A0A222MY86_9BACT</name>
<evidence type="ECO:0000256" key="3">
    <source>
        <dbReference type="ARBA" id="ARBA00022679"/>
    </source>
</evidence>
<keyword evidence="2" id="KW-0240">DNA-directed RNA polymerase</keyword>
<dbReference type="PROSITE" id="PS50044">
    <property type="entry name" value="SIGMA54_3"/>
    <property type="match status" value="1"/>
</dbReference>
<dbReference type="Pfam" id="PF04552">
    <property type="entry name" value="Sigma54_DBD"/>
    <property type="match status" value="1"/>
</dbReference>
<dbReference type="InterPro" id="IPR007634">
    <property type="entry name" value="RNA_pol_sigma_54_DNA-bd"/>
</dbReference>
<dbReference type="GO" id="GO:0016987">
    <property type="term" value="F:sigma factor activity"/>
    <property type="evidence" value="ECO:0007669"/>
    <property type="project" value="UniProtKB-KW"/>
</dbReference>
<sequence>MLRQKVNQSQKTKLSQTLRSWLPILQANIEDLKESLDEFTKDNPFVSVKENISSRDSKNKSFYDSFHKNSISDTLEAMSIGKKSVYELLDEQILPPLFPTQKSQDIAAKIIQCLNNEGYFEYDEELLKDFSKEEVERTRKRFKFLEPVGVGAIDYKEAFEFALEGLELDDELYEFCLVLIRNFENIQEYTKEKLYKEALSIIKKFSIPPFIEYFDDSAQITPDIYIYKDANEIKVKINDEYYPEISLETDSMTHEFLNSYIKEAKNLVDALEMRKATLYKIGLMIVEHQYDFFLGKDIKPMRLQDLAEDLQRNASTISRAIANKYLACERGVIPLKNFFSTALDEEGETSNAAIKDYIQNLIKNENKKKPLSDEKLLALAQKEFQNIQIGRRTIAKYRQQLKIANSSERKKLYELS</sequence>
<dbReference type="KEGG" id="cavi:CAV_0885"/>
<keyword evidence="8" id="KW-0804">Transcription</keyword>
<dbReference type="EC" id="2.7.7.6" evidence="11"/>
<evidence type="ECO:0000256" key="5">
    <source>
        <dbReference type="ARBA" id="ARBA00023015"/>
    </source>
</evidence>
<dbReference type="AlphaFoldDB" id="A0A222MY86"/>
<dbReference type="InterPro" id="IPR000394">
    <property type="entry name" value="RNA_pol_sigma_54"/>
</dbReference>
<dbReference type="Proteomes" id="UP000201169">
    <property type="component" value="Chromosome"/>
</dbReference>
<organism evidence="11 12">
    <name type="scientific">Campylobacter avium LMG 24591</name>
    <dbReference type="NCBI Taxonomy" id="522484"/>
    <lineage>
        <taxon>Bacteria</taxon>
        <taxon>Pseudomonadati</taxon>
        <taxon>Campylobacterota</taxon>
        <taxon>Epsilonproteobacteria</taxon>
        <taxon>Campylobacterales</taxon>
        <taxon>Campylobacteraceae</taxon>
        <taxon>Campylobacter</taxon>
    </lineage>
</organism>
<dbReference type="RefSeq" id="WP_094325300.1">
    <property type="nucleotide sequence ID" value="NZ_CP022347.1"/>
</dbReference>